<feature type="repeat" description="WD" evidence="3">
    <location>
        <begin position="258"/>
        <end position="299"/>
    </location>
</feature>
<dbReference type="PROSITE" id="PS50294">
    <property type="entry name" value="WD_REPEATS_REGION"/>
    <property type="match status" value="4"/>
</dbReference>
<feature type="repeat" description="WD" evidence="3">
    <location>
        <begin position="121"/>
        <end position="163"/>
    </location>
</feature>
<proteinExistence type="predicted"/>
<dbReference type="InterPro" id="IPR052234">
    <property type="entry name" value="U5_snRNP_Component"/>
</dbReference>
<dbReference type="Gene3D" id="2.130.10.10">
    <property type="entry name" value="YVTN repeat-like/Quinoprotein amine dehydrogenase"/>
    <property type="match status" value="1"/>
</dbReference>
<dbReference type="SMART" id="SM00320">
    <property type="entry name" value="WD40"/>
    <property type="match status" value="7"/>
</dbReference>
<feature type="repeat" description="WD" evidence="3">
    <location>
        <begin position="79"/>
        <end position="120"/>
    </location>
</feature>
<name>A0A7S2TVT0_9EUKA</name>
<keyword evidence="2" id="KW-0677">Repeat</keyword>
<accession>A0A7S2TVT0</accession>
<protein>
    <submittedName>
        <fullName evidence="4">Uncharacterized protein</fullName>
    </submittedName>
</protein>
<organism evidence="4">
    <name type="scientific">Lotharella oceanica</name>
    <dbReference type="NCBI Taxonomy" id="641309"/>
    <lineage>
        <taxon>Eukaryota</taxon>
        <taxon>Sar</taxon>
        <taxon>Rhizaria</taxon>
        <taxon>Cercozoa</taxon>
        <taxon>Chlorarachniophyceae</taxon>
        <taxon>Lotharella</taxon>
    </lineage>
</organism>
<dbReference type="GO" id="GO:0003723">
    <property type="term" value="F:RNA binding"/>
    <property type="evidence" value="ECO:0007669"/>
    <property type="project" value="TreeGrafter"/>
</dbReference>
<dbReference type="Pfam" id="PF00400">
    <property type="entry name" value="WD40"/>
    <property type="match status" value="7"/>
</dbReference>
<dbReference type="EMBL" id="HBHP01024632">
    <property type="protein sequence ID" value="CAD9771275.1"/>
    <property type="molecule type" value="Transcribed_RNA"/>
</dbReference>
<dbReference type="AlphaFoldDB" id="A0A7S2TVT0"/>
<feature type="repeat" description="WD" evidence="3">
    <location>
        <begin position="36"/>
        <end position="70"/>
    </location>
</feature>
<dbReference type="PANTHER" id="PTHR44006">
    <property type="entry name" value="U5 SMALL NUCLEAR RIBONUCLEOPROTEIN 40 KDA PROTEIN"/>
    <property type="match status" value="1"/>
</dbReference>
<keyword evidence="1 3" id="KW-0853">WD repeat</keyword>
<gene>
    <name evidence="4" type="ORF">LSP00402_LOCUS15265</name>
</gene>
<dbReference type="InterPro" id="IPR036322">
    <property type="entry name" value="WD40_repeat_dom_sf"/>
</dbReference>
<dbReference type="InterPro" id="IPR001680">
    <property type="entry name" value="WD40_rpt"/>
</dbReference>
<dbReference type="PANTHER" id="PTHR44006:SF1">
    <property type="entry name" value="U5 SMALL NUCLEAR RIBONUCLEOPROTEIN 40 KDA PROTEIN"/>
    <property type="match status" value="1"/>
</dbReference>
<dbReference type="InterPro" id="IPR019775">
    <property type="entry name" value="WD40_repeat_CS"/>
</dbReference>
<dbReference type="GO" id="GO:0071013">
    <property type="term" value="C:catalytic step 2 spliceosome"/>
    <property type="evidence" value="ECO:0007669"/>
    <property type="project" value="TreeGrafter"/>
</dbReference>
<evidence type="ECO:0000256" key="1">
    <source>
        <dbReference type="ARBA" id="ARBA00022574"/>
    </source>
</evidence>
<evidence type="ECO:0000256" key="2">
    <source>
        <dbReference type="ARBA" id="ARBA00022737"/>
    </source>
</evidence>
<dbReference type="SUPFAM" id="SSF50978">
    <property type="entry name" value="WD40 repeat-like"/>
    <property type="match status" value="1"/>
</dbReference>
<sequence length="334" mass="37171">MTTALIPSSSDIKKQLVETKGVLPRTSTLEAPTMLLTGHGGPVNACKFDLSGELLASGGMDKLLFLWKIEGKCENIATLKGNDGAILDIHWHRDKEFLLTACADKTGVIFDVETQEKIKRLRGHTSFVNSICGSRRGDPFVLTGSDDGSAMMWDLRVRSAIGLLKDEKSIFPMLTCCFSDDSTQAFTAGIDEEIRCWDLRKEKVLYKLSGHKDCVTGMELSMDGRYLLSNSMDNSLISWDVRPYVSTPRFTRQFAGHRHNMDKTLLKAAWSKDGTRITGGSADRHVYVWDAMNGRILYKLPGHQGSVNEVDFHPTEPIIVSCSNDKKIFIGEIM</sequence>
<reference evidence="4" key="1">
    <citation type="submission" date="2021-01" db="EMBL/GenBank/DDBJ databases">
        <authorList>
            <person name="Corre E."/>
            <person name="Pelletier E."/>
            <person name="Niang G."/>
            <person name="Scheremetjew M."/>
            <person name="Finn R."/>
            <person name="Kale V."/>
            <person name="Holt S."/>
            <person name="Cochrane G."/>
            <person name="Meng A."/>
            <person name="Brown T."/>
            <person name="Cohen L."/>
        </authorList>
    </citation>
    <scope>NUCLEOTIDE SEQUENCE</scope>
    <source>
        <strain evidence="4">CCMP622</strain>
    </source>
</reference>
<dbReference type="CDD" id="cd00200">
    <property type="entry name" value="WD40"/>
    <property type="match status" value="1"/>
</dbReference>
<feature type="repeat" description="WD" evidence="3">
    <location>
        <begin position="208"/>
        <end position="242"/>
    </location>
</feature>
<dbReference type="PROSITE" id="PS00678">
    <property type="entry name" value="WD_REPEATS_1"/>
    <property type="match status" value="1"/>
</dbReference>
<feature type="repeat" description="WD" evidence="3">
    <location>
        <begin position="300"/>
        <end position="334"/>
    </location>
</feature>
<dbReference type="InterPro" id="IPR015943">
    <property type="entry name" value="WD40/YVTN_repeat-like_dom_sf"/>
</dbReference>
<evidence type="ECO:0000313" key="4">
    <source>
        <dbReference type="EMBL" id="CAD9771275.1"/>
    </source>
</evidence>
<evidence type="ECO:0000256" key="3">
    <source>
        <dbReference type="PROSITE-ProRule" id="PRU00221"/>
    </source>
</evidence>
<dbReference type="PROSITE" id="PS50082">
    <property type="entry name" value="WD_REPEATS_2"/>
    <property type="match status" value="6"/>
</dbReference>